<dbReference type="InterPro" id="IPR004358">
    <property type="entry name" value="Sig_transdc_His_kin-like_C"/>
</dbReference>
<sequence>MKFWANPFRSLKGRLIVYLLVYALIPLLLLGAVTLTSMQNIVDNHVESGVRNNLERTKISLENMLSNMDYVSYQLYIDGHVGQKLIPFLAEQKKYEQMEMANSIRQDINFLNFTNPNLGLMLYYFADQDEIMFQNLEVKPEFSPLEQPLLTEMKGETIYGPHETAYRYSENTVFSLIRPMKIPGNVEHNAYIYMETNFKLFEEVLQQSENGMNLSYMVFNNKQQMIYKSNNSDLGQVAVEKLFDEDNKHNKMAVAGHYTFADTSDQGWSIAVFIPKRDFDDEFRKWLWQYGLIALLWVLLAIILALFVWRSVYGPLKMINQEIRLMARSRYDSPVKEMKISEFDQVLQEFQQMRDKVVELFAEIEVKERVKAQLEVEKLLYQINPHFIHNTLNTIQWIARMNGQAEIDRLVSIFTRVLHYNLGKEGGLVKISQEVEAVRDYISLQEIRYDHSFQIHYDLDESLLDYVIPRFILQPVVENALYHGLDEDDGLITVRMKRSVDKPVIVMEVIDNGIGMSAEEIAKATNDVQVDERRKIGLGIGLSYVRRIVISHYGDKGKFEIISEPNKGTTIRFHIPLSLEIGNEGEFGRRRLE</sequence>
<dbReference type="PROSITE" id="PS50885">
    <property type="entry name" value="HAMP"/>
    <property type="match status" value="1"/>
</dbReference>
<keyword evidence="12" id="KW-0812">Transmembrane</keyword>
<evidence type="ECO:0000259" key="13">
    <source>
        <dbReference type="PROSITE" id="PS50109"/>
    </source>
</evidence>
<keyword evidence="16" id="KW-1185">Reference proteome</keyword>
<proteinExistence type="predicted"/>
<evidence type="ECO:0000256" key="12">
    <source>
        <dbReference type="SAM" id="Phobius"/>
    </source>
</evidence>
<dbReference type="PANTHER" id="PTHR34220:SF7">
    <property type="entry name" value="SENSOR HISTIDINE KINASE YPDA"/>
    <property type="match status" value="1"/>
</dbReference>
<evidence type="ECO:0000256" key="5">
    <source>
        <dbReference type="ARBA" id="ARBA00022553"/>
    </source>
</evidence>
<dbReference type="InterPro" id="IPR050640">
    <property type="entry name" value="Bact_2-comp_sensor_kinase"/>
</dbReference>
<dbReference type="PROSITE" id="PS50109">
    <property type="entry name" value="HIS_KIN"/>
    <property type="match status" value="1"/>
</dbReference>
<comment type="catalytic activity">
    <reaction evidence="1">
        <text>ATP + protein L-histidine = ADP + protein N-phospho-L-histidine.</text>
        <dbReference type="EC" id="2.7.13.3"/>
    </reaction>
</comment>
<evidence type="ECO:0000256" key="4">
    <source>
        <dbReference type="ARBA" id="ARBA00022475"/>
    </source>
</evidence>
<dbReference type="Pfam" id="PF02518">
    <property type="entry name" value="HATPase_c"/>
    <property type="match status" value="1"/>
</dbReference>
<keyword evidence="12" id="KW-1133">Transmembrane helix</keyword>
<dbReference type="Gene3D" id="3.30.565.10">
    <property type="entry name" value="Histidine kinase-like ATPase, C-terminal domain"/>
    <property type="match status" value="1"/>
</dbReference>
<dbReference type="PRINTS" id="PR00344">
    <property type="entry name" value="BCTRLSENSOR"/>
</dbReference>
<reference evidence="16" key="1">
    <citation type="journal article" date="2019" name="Int. J. Syst. Evol. Microbiol.">
        <title>The Global Catalogue of Microorganisms (GCM) 10K type strain sequencing project: providing services to taxonomists for standard genome sequencing and annotation.</title>
        <authorList>
            <consortium name="The Broad Institute Genomics Platform"/>
            <consortium name="The Broad Institute Genome Sequencing Center for Infectious Disease"/>
            <person name="Wu L."/>
            <person name="Ma J."/>
        </authorList>
    </citation>
    <scope>NUCLEOTIDE SEQUENCE [LARGE SCALE GENOMIC DNA]</scope>
    <source>
        <strain evidence="16">GH52</strain>
    </source>
</reference>
<dbReference type="SMART" id="SM00387">
    <property type="entry name" value="HATPase_c"/>
    <property type="match status" value="1"/>
</dbReference>
<name>A0ABW4YFV9_9BACL</name>
<dbReference type="GO" id="GO:0004673">
    <property type="term" value="F:protein histidine kinase activity"/>
    <property type="evidence" value="ECO:0007669"/>
    <property type="project" value="UniProtKB-EC"/>
</dbReference>
<evidence type="ECO:0000256" key="2">
    <source>
        <dbReference type="ARBA" id="ARBA00004651"/>
    </source>
</evidence>
<accession>A0ABW4YFV9</accession>
<evidence type="ECO:0000256" key="6">
    <source>
        <dbReference type="ARBA" id="ARBA00022679"/>
    </source>
</evidence>
<evidence type="ECO:0000256" key="10">
    <source>
        <dbReference type="ARBA" id="ARBA00023012"/>
    </source>
</evidence>
<keyword evidence="11 12" id="KW-0472">Membrane</keyword>
<feature type="transmembrane region" description="Helical" evidence="12">
    <location>
        <begin position="286"/>
        <end position="309"/>
    </location>
</feature>
<dbReference type="EMBL" id="JBHUHO010000007">
    <property type="protein sequence ID" value="MFD2114567.1"/>
    <property type="molecule type" value="Genomic_DNA"/>
</dbReference>
<evidence type="ECO:0000256" key="3">
    <source>
        <dbReference type="ARBA" id="ARBA00012438"/>
    </source>
</evidence>
<comment type="caution">
    <text evidence="15">The sequence shown here is derived from an EMBL/GenBank/DDBJ whole genome shotgun (WGS) entry which is preliminary data.</text>
</comment>
<evidence type="ECO:0000256" key="9">
    <source>
        <dbReference type="ARBA" id="ARBA00022840"/>
    </source>
</evidence>
<keyword evidence="4" id="KW-1003">Cell membrane</keyword>
<protein>
    <recommendedName>
        <fullName evidence="3">histidine kinase</fullName>
        <ecNumber evidence="3">2.7.13.3</ecNumber>
    </recommendedName>
</protein>
<dbReference type="RefSeq" id="WP_377769579.1">
    <property type="nucleotide sequence ID" value="NZ_JBHUHO010000007.1"/>
</dbReference>
<evidence type="ECO:0000259" key="14">
    <source>
        <dbReference type="PROSITE" id="PS50885"/>
    </source>
</evidence>
<keyword evidence="5" id="KW-0597">Phosphoprotein</keyword>
<dbReference type="PANTHER" id="PTHR34220">
    <property type="entry name" value="SENSOR HISTIDINE KINASE YPDA"/>
    <property type="match status" value="1"/>
</dbReference>
<comment type="subcellular location">
    <subcellularLocation>
        <location evidence="2">Cell membrane</location>
        <topology evidence="2">Multi-pass membrane protein</topology>
    </subcellularLocation>
</comment>
<dbReference type="InterPro" id="IPR005467">
    <property type="entry name" value="His_kinase_dom"/>
</dbReference>
<keyword evidence="7" id="KW-0547">Nucleotide-binding</keyword>
<evidence type="ECO:0000313" key="15">
    <source>
        <dbReference type="EMBL" id="MFD2114567.1"/>
    </source>
</evidence>
<evidence type="ECO:0000256" key="11">
    <source>
        <dbReference type="ARBA" id="ARBA00023136"/>
    </source>
</evidence>
<dbReference type="InterPro" id="IPR003660">
    <property type="entry name" value="HAMP_dom"/>
</dbReference>
<dbReference type="EC" id="2.7.13.3" evidence="3"/>
<dbReference type="InterPro" id="IPR003594">
    <property type="entry name" value="HATPase_dom"/>
</dbReference>
<dbReference type="Pfam" id="PF06580">
    <property type="entry name" value="His_kinase"/>
    <property type="match status" value="1"/>
</dbReference>
<evidence type="ECO:0000313" key="16">
    <source>
        <dbReference type="Proteomes" id="UP001597362"/>
    </source>
</evidence>
<feature type="domain" description="HAMP" evidence="14">
    <location>
        <begin position="310"/>
        <end position="362"/>
    </location>
</feature>
<evidence type="ECO:0000256" key="7">
    <source>
        <dbReference type="ARBA" id="ARBA00022741"/>
    </source>
</evidence>
<dbReference type="InterPro" id="IPR010559">
    <property type="entry name" value="Sig_transdc_His_kin_internal"/>
</dbReference>
<feature type="domain" description="Histidine kinase" evidence="13">
    <location>
        <begin position="472"/>
        <end position="579"/>
    </location>
</feature>
<keyword evidence="6 15" id="KW-0808">Transferase</keyword>
<gene>
    <name evidence="15" type="ORF">ACFSJH_02250</name>
</gene>
<keyword evidence="9" id="KW-0067">ATP-binding</keyword>
<evidence type="ECO:0000256" key="8">
    <source>
        <dbReference type="ARBA" id="ARBA00022777"/>
    </source>
</evidence>
<dbReference type="SUPFAM" id="SSF55874">
    <property type="entry name" value="ATPase domain of HSP90 chaperone/DNA topoisomerase II/histidine kinase"/>
    <property type="match status" value="1"/>
</dbReference>
<organism evidence="15 16">
    <name type="scientific">Paenibacillus yanchengensis</name>
    <dbReference type="NCBI Taxonomy" id="2035833"/>
    <lineage>
        <taxon>Bacteria</taxon>
        <taxon>Bacillati</taxon>
        <taxon>Bacillota</taxon>
        <taxon>Bacilli</taxon>
        <taxon>Bacillales</taxon>
        <taxon>Paenibacillaceae</taxon>
        <taxon>Paenibacillus</taxon>
    </lineage>
</organism>
<dbReference type="InterPro" id="IPR036890">
    <property type="entry name" value="HATPase_C_sf"/>
</dbReference>
<dbReference type="Gene3D" id="6.10.340.10">
    <property type="match status" value="1"/>
</dbReference>
<evidence type="ECO:0000256" key="1">
    <source>
        <dbReference type="ARBA" id="ARBA00000085"/>
    </source>
</evidence>
<dbReference type="Proteomes" id="UP001597362">
    <property type="component" value="Unassembled WGS sequence"/>
</dbReference>
<keyword evidence="10" id="KW-0902">Two-component regulatory system</keyword>
<keyword evidence="8 15" id="KW-0418">Kinase</keyword>